<evidence type="ECO:0000256" key="1">
    <source>
        <dbReference type="ARBA" id="ARBA00001947"/>
    </source>
</evidence>
<dbReference type="InterPro" id="IPR050246">
    <property type="entry name" value="Class_II_FBP_aldolase"/>
</dbReference>
<accession>A0ABW4CZY7</accession>
<evidence type="ECO:0000313" key="3">
    <source>
        <dbReference type="Proteomes" id="UP001597212"/>
    </source>
</evidence>
<dbReference type="CDD" id="cd00947">
    <property type="entry name" value="TBP_aldolase_IIB"/>
    <property type="match status" value="1"/>
</dbReference>
<dbReference type="PIRSF" id="PIRSF001359">
    <property type="entry name" value="F_bP_aldolase_II"/>
    <property type="match status" value="1"/>
</dbReference>
<dbReference type="PANTHER" id="PTHR30304:SF0">
    <property type="entry name" value="D-TAGATOSE-1,6-BISPHOSPHATE ALDOLASE SUBUNIT GATY-RELATED"/>
    <property type="match status" value="1"/>
</dbReference>
<dbReference type="EMBL" id="JBHTOK010000078">
    <property type="protein sequence ID" value="MFD1442021.1"/>
    <property type="molecule type" value="Genomic_DNA"/>
</dbReference>
<dbReference type="NCBIfam" id="NF006042">
    <property type="entry name" value="PRK08185.1"/>
    <property type="match status" value="1"/>
</dbReference>
<dbReference type="NCBIfam" id="TIGR00167">
    <property type="entry name" value="cbbA"/>
    <property type="match status" value="1"/>
</dbReference>
<comment type="caution">
    <text evidence="2">The sequence shown here is derived from an EMBL/GenBank/DDBJ whole genome shotgun (WGS) entry which is preliminary data.</text>
</comment>
<proteinExistence type="predicted"/>
<dbReference type="SUPFAM" id="SSF51569">
    <property type="entry name" value="Aldolase"/>
    <property type="match status" value="1"/>
</dbReference>
<gene>
    <name evidence="2" type="ORF">ACFQ5K_11595</name>
</gene>
<dbReference type="PANTHER" id="PTHR30304">
    <property type="entry name" value="D-TAGATOSE-1,6-BISPHOSPHATE ALDOLASE"/>
    <property type="match status" value="1"/>
</dbReference>
<organism evidence="2 3">
    <name type="scientific">Lacticaseibacillus hegangensis</name>
    <dbReference type="NCBI Taxonomy" id="2486010"/>
    <lineage>
        <taxon>Bacteria</taxon>
        <taxon>Bacillati</taxon>
        <taxon>Bacillota</taxon>
        <taxon>Bacilli</taxon>
        <taxon>Lactobacillales</taxon>
        <taxon>Lactobacillaceae</taxon>
        <taxon>Lacticaseibacillus</taxon>
    </lineage>
</organism>
<dbReference type="Proteomes" id="UP001597212">
    <property type="component" value="Unassembled WGS sequence"/>
</dbReference>
<name>A0ABW4CZY7_9LACO</name>
<protein>
    <submittedName>
        <fullName evidence="2">Ketose-bisphosphate aldolase</fullName>
    </submittedName>
</protein>
<dbReference type="RefSeq" id="WP_125755148.1">
    <property type="nucleotide sequence ID" value="NZ_JBHTOK010000078.1"/>
</dbReference>
<dbReference type="PROSITE" id="PS00602">
    <property type="entry name" value="ALDOLASE_CLASS_II_1"/>
    <property type="match status" value="1"/>
</dbReference>
<keyword evidence="3" id="KW-1185">Reference proteome</keyword>
<dbReference type="Gene3D" id="3.20.20.70">
    <property type="entry name" value="Aldolase class I"/>
    <property type="match status" value="1"/>
</dbReference>
<dbReference type="InterPro" id="IPR013785">
    <property type="entry name" value="Aldolase_TIM"/>
</dbReference>
<comment type="cofactor">
    <cofactor evidence="1">
        <name>Zn(2+)</name>
        <dbReference type="ChEBI" id="CHEBI:29105"/>
    </cofactor>
</comment>
<reference evidence="3" key="1">
    <citation type="journal article" date="2019" name="Int. J. Syst. Evol. Microbiol.">
        <title>The Global Catalogue of Microorganisms (GCM) 10K type strain sequencing project: providing services to taxonomists for standard genome sequencing and annotation.</title>
        <authorList>
            <consortium name="The Broad Institute Genomics Platform"/>
            <consortium name="The Broad Institute Genome Sequencing Center for Infectious Disease"/>
            <person name="Wu L."/>
            <person name="Ma J."/>
        </authorList>
    </citation>
    <scope>NUCLEOTIDE SEQUENCE [LARGE SCALE GENOMIC DNA]</scope>
    <source>
        <strain evidence="3">CCM 8912</strain>
    </source>
</reference>
<dbReference type="PROSITE" id="PS00806">
    <property type="entry name" value="ALDOLASE_CLASS_II_2"/>
    <property type="match status" value="1"/>
</dbReference>
<dbReference type="InterPro" id="IPR000771">
    <property type="entry name" value="FBA_II"/>
</dbReference>
<evidence type="ECO:0000313" key="2">
    <source>
        <dbReference type="EMBL" id="MFD1442021.1"/>
    </source>
</evidence>
<sequence length="290" mass="31858">MLYNMVDLLDVAYKNQFAVGSYNVANSEFVPAIIGAAEKKNAPAIIQIHPNEIGLVGEDFIAYVRQAIDRTKIPMALHVDHGAMLHDCMVGIHNGYTSVMIDASMKPWEENIALTKKVVEAAHAAGVSVEAELGTIGSNELSTEGTGVNKILYTKPEDAKKFVEATGVDTLAVAIGTRHGHYSHVEKPELKIDLLEQIHQAVDIPLVLHGGSDNKDEEIRKTYKHGVAKINLSTDMKTAFFKQLRKNLDDNPDAYEPDQVMPSARKAAQDVVEYKMDLFNSTGKASLYKI</sequence>
<dbReference type="Pfam" id="PF01116">
    <property type="entry name" value="F_bP_aldolase"/>
    <property type="match status" value="1"/>
</dbReference>